<dbReference type="OrthoDB" id="2157530at2759"/>
<feature type="region of interest" description="Disordered" evidence="1">
    <location>
        <begin position="400"/>
        <end position="424"/>
    </location>
</feature>
<dbReference type="InterPro" id="IPR052895">
    <property type="entry name" value="HetReg/Transcr_Mod"/>
</dbReference>
<dbReference type="Pfam" id="PF06985">
    <property type="entry name" value="HET"/>
    <property type="match status" value="1"/>
</dbReference>
<feature type="compositionally biased region" description="Pro residues" evidence="1">
    <location>
        <begin position="402"/>
        <end position="412"/>
    </location>
</feature>
<reference evidence="3 4" key="1">
    <citation type="submission" date="2019-04" db="EMBL/GenBank/DDBJ databases">
        <title>Friends and foes A comparative genomics study of 23 Aspergillus species from section Flavi.</title>
        <authorList>
            <consortium name="DOE Joint Genome Institute"/>
            <person name="Kjaerbolling I."/>
            <person name="Vesth T."/>
            <person name="Frisvad J.C."/>
            <person name="Nybo J.L."/>
            <person name="Theobald S."/>
            <person name="Kildgaard S."/>
            <person name="Isbrandt T."/>
            <person name="Kuo A."/>
            <person name="Sato A."/>
            <person name="Lyhne E.K."/>
            <person name="Kogle M.E."/>
            <person name="Wiebenga A."/>
            <person name="Kun R.S."/>
            <person name="Lubbers R.J."/>
            <person name="Makela M.R."/>
            <person name="Barry K."/>
            <person name="Chovatia M."/>
            <person name="Clum A."/>
            <person name="Daum C."/>
            <person name="Haridas S."/>
            <person name="He G."/>
            <person name="LaButti K."/>
            <person name="Lipzen A."/>
            <person name="Mondo S."/>
            <person name="Riley R."/>
            <person name="Salamov A."/>
            <person name="Simmons B.A."/>
            <person name="Magnuson J.K."/>
            <person name="Henrissat B."/>
            <person name="Mortensen U.H."/>
            <person name="Larsen T.O."/>
            <person name="Devries R.P."/>
            <person name="Grigoriev I.V."/>
            <person name="Machida M."/>
            <person name="Baker S.E."/>
            <person name="Andersen M.R."/>
        </authorList>
    </citation>
    <scope>NUCLEOTIDE SEQUENCE [LARGE SCALE GENOMIC DNA]</scope>
    <source>
        <strain evidence="3 4">CBS 117626</strain>
    </source>
</reference>
<dbReference type="PANTHER" id="PTHR24148">
    <property type="entry name" value="ANKYRIN REPEAT DOMAIN-CONTAINING PROTEIN 39 HOMOLOG-RELATED"/>
    <property type="match status" value="1"/>
</dbReference>
<dbReference type="PANTHER" id="PTHR24148:SF64">
    <property type="entry name" value="HETEROKARYON INCOMPATIBILITY DOMAIN-CONTAINING PROTEIN"/>
    <property type="match status" value="1"/>
</dbReference>
<feature type="domain" description="Heterokaryon incompatibility" evidence="2">
    <location>
        <begin position="42"/>
        <end position="198"/>
    </location>
</feature>
<organism evidence="3 4">
    <name type="scientific">Aspergillus tamarii</name>
    <dbReference type="NCBI Taxonomy" id="41984"/>
    <lineage>
        <taxon>Eukaryota</taxon>
        <taxon>Fungi</taxon>
        <taxon>Dikarya</taxon>
        <taxon>Ascomycota</taxon>
        <taxon>Pezizomycotina</taxon>
        <taxon>Eurotiomycetes</taxon>
        <taxon>Eurotiomycetidae</taxon>
        <taxon>Eurotiales</taxon>
        <taxon>Aspergillaceae</taxon>
        <taxon>Aspergillus</taxon>
        <taxon>Aspergillus subgen. Circumdati</taxon>
    </lineage>
</organism>
<evidence type="ECO:0000256" key="1">
    <source>
        <dbReference type="SAM" id="MobiDB-lite"/>
    </source>
</evidence>
<evidence type="ECO:0000313" key="3">
    <source>
        <dbReference type="EMBL" id="KAE8158683.1"/>
    </source>
</evidence>
<protein>
    <recommendedName>
        <fullName evidence="2">Heterokaryon incompatibility domain-containing protein</fullName>
    </recommendedName>
</protein>
<proteinExistence type="predicted"/>
<dbReference type="AlphaFoldDB" id="A0A5N6UJK7"/>
<dbReference type="InterPro" id="IPR010730">
    <property type="entry name" value="HET"/>
</dbReference>
<dbReference type="Proteomes" id="UP000326950">
    <property type="component" value="Unassembled WGS sequence"/>
</dbReference>
<name>A0A5N6UJK7_ASPTM</name>
<evidence type="ECO:0000259" key="2">
    <source>
        <dbReference type="Pfam" id="PF06985"/>
    </source>
</evidence>
<dbReference type="EMBL" id="ML738690">
    <property type="protein sequence ID" value="KAE8158683.1"/>
    <property type="molecule type" value="Genomic_DNA"/>
</dbReference>
<evidence type="ECO:0000313" key="4">
    <source>
        <dbReference type="Proteomes" id="UP000326950"/>
    </source>
</evidence>
<accession>A0A5N6UJK7</accession>
<keyword evidence="4" id="KW-1185">Reference proteome</keyword>
<gene>
    <name evidence="3" type="ORF">BDV40DRAFT_291601</name>
</gene>
<sequence length="553" mass="62470">MADTIQVPPNDPQNPRWLLDLEEWKVKPFTEVPRGTLESEGYGIVSYTWGYIADYENLPTDIPDGIPWDVPGTRRWPLSEARRIMGRIGTRYVWWDWMCVPQGNRGRMRPLSPQLQTVQGEEIGKQMHIYRKAKKSIVWLHATFWQDESALKALLLSRPRDGNQAPTTVVEYLDQVRRQLVAAQDGEWWLRSGWTLQEGVLLGPTHLVDVNGEKLEGDQFFHGGCASVLDITARITRLAVELAQAFVIQAEGQEADGATPSGQLAEALANPNSARALRQSLKSLINSGLVGYTEYSPLYILAGKQSRTFGVPQDACWALLGAMGLDGVAVDYNVPMEEIKRVFLTALIERYQWTMLLLPLPEFQVKEMRGQEVYMRELAWTDIVDGVLLPIGVCVDTLIRPKSPPTNPTPPQDPEKDQEEKLRRSLPTLTYTDTLRIKPREERGGTLVVYSVEKQEVVWFRHYCQNSDGFRIVTPLVAGPEDEDRIHGAWFLPLEDLDVRNKVQGKRCLVLFRFNSKPPDAQPAYGDFGGICDIWGIGSNKVDVHEIMVNPGL</sequence>
<feature type="compositionally biased region" description="Basic and acidic residues" evidence="1">
    <location>
        <begin position="413"/>
        <end position="423"/>
    </location>
</feature>